<dbReference type="EMBL" id="JABEZY010000006">
    <property type="protein sequence ID" value="MBA0740543.1"/>
    <property type="molecule type" value="Genomic_DNA"/>
</dbReference>
<evidence type="ECO:0000313" key="2">
    <source>
        <dbReference type="EMBL" id="MBA0740543.1"/>
    </source>
</evidence>
<comment type="caution">
    <text evidence="2">The sequence shown here is derived from an EMBL/GenBank/DDBJ whole genome shotgun (WGS) entry which is preliminary data.</text>
</comment>
<dbReference type="PANTHER" id="PTHR21096:SF0">
    <property type="entry name" value="PROTEIN FAM136A"/>
    <property type="match status" value="1"/>
</dbReference>
<dbReference type="OrthoDB" id="9975421at2759"/>
<comment type="similarity">
    <text evidence="1">Belongs to the FAM136 family.</text>
</comment>
<protein>
    <recommendedName>
        <fullName evidence="4">Protein FAM136A</fullName>
    </recommendedName>
</protein>
<dbReference type="GO" id="GO:0005737">
    <property type="term" value="C:cytoplasm"/>
    <property type="evidence" value="ECO:0007669"/>
    <property type="project" value="TreeGrafter"/>
</dbReference>
<proteinExistence type="inferred from homology"/>
<dbReference type="AlphaFoldDB" id="A0A7J9BWH0"/>
<reference evidence="2 3" key="1">
    <citation type="journal article" date="2019" name="Genome Biol. Evol.">
        <title>Insights into the evolution of the New World diploid cottons (Gossypium, subgenus Houzingenia) based on genome sequencing.</title>
        <authorList>
            <person name="Grover C.E."/>
            <person name="Arick M.A. 2nd"/>
            <person name="Thrash A."/>
            <person name="Conover J.L."/>
            <person name="Sanders W.S."/>
            <person name="Peterson D.G."/>
            <person name="Frelichowski J.E."/>
            <person name="Scheffler J.A."/>
            <person name="Scheffler B.E."/>
            <person name="Wendel J.F."/>
        </authorList>
    </citation>
    <scope>NUCLEOTIDE SEQUENCE [LARGE SCALE GENOMIC DNA]</scope>
    <source>
        <strain evidence="2">5</strain>
        <tissue evidence="2">Leaf</tissue>
    </source>
</reference>
<evidence type="ECO:0008006" key="4">
    <source>
        <dbReference type="Google" id="ProtNLM"/>
    </source>
</evidence>
<evidence type="ECO:0000313" key="3">
    <source>
        <dbReference type="Proteomes" id="UP000593579"/>
    </source>
</evidence>
<gene>
    <name evidence="2" type="ORF">Gogos_013738</name>
</gene>
<dbReference type="Proteomes" id="UP000593579">
    <property type="component" value="Unassembled WGS sequence"/>
</dbReference>
<dbReference type="Pfam" id="PF05811">
    <property type="entry name" value="DUF842"/>
    <property type="match status" value="2"/>
</dbReference>
<dbReference type="PANTHER" id="PTHR21096">
    <property type="entry name" value="PROTEIN FAM136A"/>
    <property type="match status" value="1"/>
</dbReference>
<keyword evidence="3" id="KW-1185">Reference proteome</keyword>
<dbReference type="InterPro" id="IPR008560">
    <property type="entry name" value="DUF842_euk"/>
</dbReference>
<evidence type="ECO:0000256" key="1">
    <source>
        <dbReference type="ARBA" id="ARBA00009952"/>
    </source>
</evidence>
<name>A0A7J9BWH0_GOSGO</name>
<accession>A0A7J9BWH0</accession>
<organism evidence="2 3">
    <name type="scientific">Gossypium gossypioides</name>
    <name type="common">Mexican cotton</name>
    <name type="synonym">Selera gossypioides</name>
    <dbReference type="NCBI Taxonomy" id="34282"/>
    <lineage>
        <taxon>Eukaryota</taxon>
        <taxon>Viridiplantae</taxon>
        <taxon>Streptophyta</taxon>
        <taxon>Embryophyta</taxon>
        <taxon>Tracheophyta</taxon>
        <taxon>Spermatophyta</taxon>
        <taxon>Magnoliopsida</taxon>
        <taxon>eudicotyledons</taxon>
        <taxon>Gunneridae</taxon>
        <taxon>Pentapetalae</taxon>
        <taxon>rosids</taxon>
        <taxon>malvids</taxon>
        <taxon>Malvales</taxon>
        <taxon>Malvaceae</taxon>
        <taxon>Malvoideae</taxon>
        <taxon>Gossypium</taxon>
    </lineage>
</organism>
<sequence>MDHIAAVEQQLVSERMRRKLNEVNIAAQAQLAPVQDHINFTLQQAYFKCAYECFDRTRKQEEISNCVEHCSVPVVNAQQHFENEMAKFQVRFICSLIFISSKLLGLQRICKWEIVEWNAIRSLDVLELNIYLSIINLEERLNRSLMVCQDKFESAKLQQNKADAINELESCVNQSIEDNMKTLPHLVGRMKASFNIGH</sequence>